<feature type="domain" description="C2H2-type" evidence="1">
    <location>
        <begin position="47"/>
        <end position="71"/>
    </location>
</feature>
<feature type="domain" description="U1-type" evidence="2">
    <location>
        <begin position="44"/>
        <end position="78"/>
    </location>
</feature>
<feature type="domain" description="U1-type" evidence="2">
    <location>
        <begin position="104"/>
        <end position="138"/>
    </location>
</feature>
<accession>A0A2N9IU18</accession>
<organism evidence="3">
    <name type="scientific">Fagus sylvatica</name>
    <name type="common">Beechnut</name>
    <dbReference type="NCBI Taxonomy" id="28930"/>
    <lineage>
        <taxon>Eukaryota</taxon>
        <taxon>Viridiplantae</taxon>
        <taxon>Streptophyta</taxon>
        <taxon>Embryophyta</taxon>
        <taxon>Tracheophyta</taxon>
        <taxon>Spermatophyta</taxon>
        <taxon>Magnoliopsida</taxon>
        <taxon>eudicotyledons</taxon>
        <taxon>Gunneridae</taxon>
        <taxon>Pentapetalae</taxon>
        <taxon>rosids</taxon>
        <taxon>fabids</taxon>
        <taxon>Fagales</taxon>
        <taxon>Fagaceae</taxon>
        <taxon>Fagus</taxon>
    </lineage>
</organism>
<protein>
    <recommendedName>
        <fullName evidence="4">C2H2-type domain-containing protein</fullName>
    </recommendedName>
</protein>
<reference evidence="3" key="1">
    <citation type="submission" date="2018-02" db="EMBL/GenBank/DDBJ databases">
        <authorList>
            <person name="Cohen D.B."/>
            <person name="Kent A.D."/>
        </authorList>
    </citation>
    <scope>NUCLEOTIDE SEQUENCE</scope>
</reference>
<dbReference type="Pfam" id="PF12874">
    <property type="entry name" value="zf-met"/>
    <property type="match status" value="2"/>
</dbReference>
<evidence type="ECO:0000259" key="1">
    <source>
        <dbReference type="SMART" id="SM00355"/>
    </source>
</evidence>
<dbReference type="SMART" id="SM00355">
    <property type="entry name" value="ZnF_C2H2"/>
    <property type="match status" value="2"/>
</dbReference>
<dbReference type="GO" id="GO:0008270">
    <property type="term" value="F:zinc ion binding"/>
    <property type="evidence" value="ECO:0007669"/>
    <property type="project" value="InterPro"/>
</dbReference>
<dbReference type="SMART" id="SM00451">
    <property type="entry name" value="ZnF_U1"/>
    <property type="match status" value="2"/>
</dbReference>
<feature type="domain" description="C2H2-type" evidence="1">
    <location>
        <begin position="107"/>
        <end position="131"/>
    </location>
</feature>
<evidence type="ECO:0008006" key="4">
    <source>
        <dbReference type="Google" id="ProtNLM"/>
    </source>
</evidence>
<dbReference type="PANTHER" id="PTHR47487">
    <property type="entry name" value="OS06G0651300 PROTEIN-RELATED"/>
    <property type="match status" value="1"/>
</dbReference>
<proteinExistence type="predicted"/>
<dbReference type="Gene3D" id="3.30.160.60">
    <property type="entry name" value="Classic Zinc Finger"/>
    <property type="match status" value="2"/>
</dbReference>
<dbReference type="SUPFAM" id="SSF57667">
    <property type="entry name" value="beta-beta-alpha zinc fingers"/>
    <property type="match status" value="2"/>
</dbReference>
<dbReference type="InterPro" id="IPR013087">
    <property type="entry name" value="Znf_C2H2_type"/>
</dbReference>
<dbReference type="GO" id="GO:0003676">
    <property type="term" value="F:nucleic acid binding"/>
    <property type="evidence" value="ECO:0007669"/>
    <property type="project" value="InterPro"/>
</dbReference>
<dbReference type="InterPro" id="IPR003604">
    <property type="entry name" value="Matrin/U1-like-C_Znf_C2H2"/>
</dbReference>
<evidence type="ECO:0000313" key="3">
    <source>
        <dbReference type="EMBL" id="SPD28916.1"/>
    </source>
</evidence>
<evidence type="ECO:0000259" key="2">
    <source>
        <dbReference type="SMART" id="SM00451"/>
    </source>
</evidence>
<sequence length="147" mass="16547">MLSLHLKVSDSIESTLAQTGKSTETVTDMNERATRSIPDSKEVQKEWTCAICQVTTQSEITLNSHHRGNRHKANYEELKANNLRAKNKGFPASTAKKVVQISQSPPFWCDICDAKCPRKFNYYAHLKGKRHLARIRQLAGLVGGQHD</sequence>
<dbReference type="InterPro" id="IPR036236">
    <property type="entry name" value="Znf_C2H2_sf"/>
</dbReference>
<name>A0A2N9IU18_FAGSY</name>
<dbReference type="PANTHER" id="PTHR47487:SF8">
    <property type="entry name" value="OS08G0270900 PROTEIN"/>
    <property type="match status" value="1"/>
</dbReference>
<dbReference type="AlphaFoldDB" id="A0A2N9IU18"/>
<gene>
    <name evidence="3" type="ORF">FSB_LOCUS56798</name>
</gene>
<dbReference type="EMBL" id="OIVN01006250">
    <property type="protein sequence ID" value="SPD28916.1"/>
    <property type="molecule type" value="Genomic_DNA"/>
</dbReference>